<accession>A0ACC1CZH2</accession>
<protein>
    <submittedName>
        <fullName evidence="1">Uncharacterized protein</fullName>
    </submittedName>
</protein>
<name>A0ACC1CZH2_9NEOP</name>
<sequence length="199" mass="23013">MEESFENTIEKIKLMEHDQEAKLKQKREYELAISSLNKALKDISLATEKCIQEYTVSTKKVNALQHELFIAKIRREALVSTLTTFTEELSNLKKQSYDGVHAVWNLRSDLCTMIQQGVDEYDIRALLVKPKHSDMGNPDPKTRCTISPVLLDEGRLKLAIEKRDKAIAERTRLFLEPDNGKEFTRIKNALNYSMQRINK</sequence>
<reference evidence="1 2" key="1">
    <citation type="journal article" date="2021" name="Front. Genet.">
        <title>Chromosome-Level Genome Assembly Reveals Significant Gene Expansion in the Toll and IMD Signaling Pathways of Dendrolimus kikuchii.</title>
        <authorList>
            <person name="Zhou J."/>
            <person name="Wu P."/>
            <person name="Xiong Z."/>
            <person name="Liu N."/>
            <person name="Zhao N."/>
            <person name="Ji M."/>
            <person name="Qiu Y."/>
            <person name="Yang B."/>
        </authorList>
    </citation>
    <scope>NUCLEOTIDE SEQUENCE [LARGE SCALE GENOMIC DNA]</scope>
    <source>
        <strain evidence="1">Ann1</strain>
    </source>
</reference>
<comment type="caution">
    <text evidence="1">The sequence shown here is derived from an EMBL/GenBank/DDBJ whole genome shotgun (WGS) entry which is preliminary data.</text>
</comment>
<evidence type="ECO:0000313" key="1">
    <source>
        <dbReference type="EMBL" id="KAJ0176996.1"/>
    </source>
</evidence>
<evidence type="ECO:0000313" key="2">
    <source>
        <dbReference type="Proteomes" id="UP000824533"/>
    </source>
</evidence>
<organism evidence="1 2">
    <name type="scientific">Dendrolimus kikuchii</name>
    <dbReference type="NCBI Taxonomy" id="765133"/>
    <lineage>
        <taxon>Eukaryota</taxon>
        <taxon>Metazoa</taxon>
        <taxon>Ecdysozoa</taxon>
        <taxon>Arthropoda</taxon>
        <taxon>Hexapoda</taxon>
        <taxon>Insecta</taxon>
        <taxon>Pterygota</taxon>
        <taxon>Neoptera</taxon>
        <taxon>Endopterygota</taxon>
        <taxon>Lepidoptera</taxon>
        <taxon>Glossata</taxon>
        <taxon>Ditrysia</taxon>
        <taxon>Bombycoidea</taxon>
        <taxon>Lasiocampidae</taxon>
        <taxon>Dendrolimus</taxon>
    </lineage>
</organism>
<proteinExistence type="predicted"/>
<keyword evidence="2" id="KW-1185">Reference proteome</keyword>
<gene>
    <name evidence="1" type="ORF">K1T71_007005</name>
</gene>
<dbReference type="Proteomes" id="UP000824533">
    <property type="component" value="Linkage Group LG12"/>
</dbReference>
<dbReference type="EMBL" id="CM034398">
    <property type="protein sequence ID" value="KAJ0176996.1"/>
    <property type="molecule type" value="Genomic_DNA"/>
</dbReference>